<reference evidence="2" key="2">
    <citation type="journal article" date="2021" name="PeerJ">
        <title>Extensive microbial diversity within the chicken gut microbiome revealed by metagenomics and culture.</title>
        <authorList>
            <person name="Gilroy R."/>
            <person name="Ravi A."/>
            <person name="Getino M."/>
            <person name="Pursley I."/>
            <person name="Horton D.L."/>
            <person name="Alikhan N.F."/>
            <person name="Baker D."/>
            <person name="Gharbi K."/>
            <person name="Hall N."/>
            <person name="Watson M."/>
            <person name="Adriaenssens E.M."/>
            <person name="Foster-Nyarko E."/>
            <person name="Jarju S."/>
            <person name="Secka A."/>
            <person name="Antonio M."/>
            <person name="Oren A."/>
            <person name="Chaudhuri R.R."/>
            <person name="La Ragione R."/>
            <person name="Hildebrand F."/>
            <person name="Pallen M.J."/>
        </authorList>
    </citation>
    <scope>NUCLEOTIDE SEQUENCE</scope>
    <source>
        <strain evidence="2">B1-15692</strain>
    </source>
</reference>
<dbReference type="AlphaFoldDB" id="A0A9D9I6F7"/>
<dbReference type="SUPFAM" id="SSF47413">
    <property type="entry name" value="lambda repressor-like DNA-binding domains"/>
    <property type="match status" value="1"/>
</dbReference>
<dbReference type="CDD" id="cd00093">
    <property type="entry name" value="HTH_XRE"/>
    <property type="match status" value="1"/>
</dbReference>
<evidence type="ECO:0000259" key="1">
    <source>
        <dbReference type="PROSITE" id="PS50943"/>
    </source>
</evidence>
<dbReference type="Pfam" id="PF01381">
    <property type="entry name" value="HTH_3"/>
    <property type="match status" value="1"/>
</dbReference>
<proteinExistence type="predicted"/>
<dbReference type="InterPro" id="IPR001387">
    <property type="entry name" value="Cro/C1-type_HTH"/>
</dbReference>
<dbReference type="SMART" id="SM00530">
    <property type="entry name" value="HTH_XRE"/>
    <property type="match status" value="1"/>
</dbReference>
<dbReference type="GO" id="GO:0003677">
    <property type="term" value="F:DNA binding"/>
    <property type="evidence" value="ECO:0007669"/>
    <property type="project" value="InterPro"/>
</dbReference>
<dbReference type="Gene3D" id="1.10.260.40">
    <property type="entry name" value="lambda repressor-like DNA-binding domains"/>
    <property type="match status" value="1"/>
</dbReference>
<dbReference type="PROSITE" id="PS50943">
    <property type="entry name" value="HTH_CROC1"/>
    <property type="match status" value="1"/>
</dbReference>
<dbReference type="Proteomes" id="UP000823660">
    <property type="component" value="Unassembled WGS sequence"/>
</dbReference>
<evidence type="ECO:0000313" key="2">
    <source>
        <dbReference type="EMBL" id="MBO8466792.1"/>
    </source>
</evidence>
<feature type="domain" description="HTH cro/C1-type" evidence="1">
    <location>
        <begin position="5"/>
        <end position="57"/>
    </location>
</feature>
<name>A0A9D9I6F7_9BACT</name>
<sequence length="93" mass="10284">MVLRIKELCKAKGITMAHIAQELDISPITLSQSLNGNPTLRRLQEVADVLGVEVVELFEPPVNPSVYGCLYIDGKPHLVNSKDEVLSLMEKVK</sequence>
<dbReference type="EMBL" id="JADIMH010000015">
    <property type="protein sequence ID" value="MBO8466792.1"/>
    <property type="molecule type" value="Genomic_DNA"/>
</dbReference>
<organism evidence="2 3">
    <name type="scientific">Candidatus Cryptobacteroides faecipullorum</name>
    <dbReference type="NCBI Taxonomy" id="2840764"/>
    <lineage>
        <taxon>Bacteria</taxon>
        <taxon>Pseudomonadati</taxon>
        <taxon>Bacteroidota</taxon>
        <taxon>Bacteroidia</taxon>
        <taxon>Bacteroidales</taxon>
        <taxon>Candidatus Cryptobacteroides</taxon>
    </lineage>
</organism>
<evidence type="ECO:0000313" key="3">
    <source>
        <dbReference type="Proteomes" id="UP000823660"/>
    </source>
</evidence>
<dbReference type="InterPro" id="IPR010982">
    <property type="entry name" value="Lambda_DNA-bd_dom_sf"/>
</dbReference>
<comment type="caution">
    <text evidence="2">The sequence shown here is derived from an EMBL/GenBank/DDBJ whole genome shotgun (WGS) entry which is preliminary data.</text>
</comment>
<reference evidence="2" key="1">
    <citation type="submission" date="2020-10" db="EMBL/GenBank/DDBJ databases">
        <authorList>
            <person name="Gilroy R."/>
        </authorList>
    </citation>
    <scope>NUCLEOTIDE SEQUENCE</scope>
    <source>
        <strain evidence="2">B1-15692</strain>
    </source>
</reference>
<protein>
    <submittedName>
        <fullName evidence="2">Helix-turn-helix transcriptional regulator</fullName>
    </submittedName>
</protein>
<accession>A0A9D9I6F7</accession>
<gene>
    <name evidence="2" type="ORF">IAB99_03400</name>
</gene>